<feature type="domain" description="Glycosyltransferase subfamily 4-like N-terminal" evidence="8">
    <location>
        <begin position="30"/>
        <end position="225"/>
    </location>
</feature>
<dbReference type="EMBL" id="BX569695">
    <property type="protein sequence ID" value="CAE09035.1"/>
    <property type="molecule type" value="Genomic_DNA"/>
</dbReference>
<dbReference type="GO" id="GO:0046524">
    <property type="term" value="F:sucrose-phosphate synthase activity"/>
    <property type="evidence" value="ECO:0007669"/>
    <property type="project" value="UniProtKB-EC"/>
</dbReference>
<dbReference type="NCBIfam" id="TIGR02471">
    <property type="entry name" value="sucr_syn_bact_C"/>
    <property type="match status" value="1"/>
</dbReference>
<dbReference type="AlphaFoldDB" id="Q936A7"/>
<dbReference type="eggNOG" id="COG0438">
    <property type="taxonomic scope" value="Bacteria"/>
</dbReference>
<evidence type="ECO:0000313" key="9">
    <source>
        <dbReference type="EMBL" id="CAC87823.1"/>
    </source>
</evidence>
<evidence type="ECO:0000256" key="4">
    <source>
        <dbReference type="ARBA" id="ARBA00022679"/>
    </source>
</evidence>
<reference evidence="10 11" key="2">
    <citation type="journal article" date="2003" name="Nature">
        <title>The genome of a motile marine Synechococcus.</title>
        <authorList>
            <person name="Palenik B."/>
            <person name="Brahamsha B."/>
            <person name="Larimer F."/>
            <person name="Land M."/>
            <person name="Hauser L."/>
            <person name="Chain P."/>
            <person name="Lamerdin J."/>
            <person name="Regala W."/>
            <person name="Allen E.A."/>
            <person name="McCarren J."/>
            <person name="Paulsen I."/>
            <person name="Dufresne A."/>
            <person name="Partensky F."/>
            <person name="Webb E."/>
            <person name="Waterbury J."/>
        </authorList>
    </citation>
    <scope>NUCLEOTIDE SEQUENCE [LARGE SCALE GENOMIC DNA]</scope>
    <source>
        <strain evidence="10 11">WH8102</strain>
    </source>
</reference>
<dbReference type="eggNOG" id="COG0561">
    <property type="taxonomic scope" value="Bacteria"/>
</dbReference>
<dbReference type="Pfam" id="PF05116">
    <property type="entry name" value="S6PP"/>
    <property type="match status" value="1"/>
</dbReference>
<dbReference type="PANTHER" id="PTHR46039:SF5">
    <property type="entry name" value="SUCROSE-PHOSPHATE SYNTHASE 3-RELATED"/>
    <property type="match status" value="1"/>
</dbReference>
<evidence type="ECO:0000256" key="5">
    <source>
        <dbReference type="ARBA" id="ARBA00047471"/>
    </source>
</evidence>
<dbReference type="InterPro" id="IPR023214">
    <property type="entry name" value="HAD_sf"/>
</dbReference>
<keyword evidence="4 9" id="KW-0808">Transferase</keyword>
<dbReference type="Pfam" id="PF13439">
    <property type="entry name" value="Glyco_transf_4"/>
    <property type="match status" value="1"/>
</dbReference>
<dbReference type="SUPFAM" id="SSF56784">
    <property type="entry name" value="HAD-like"/>
    <property type="match status" value="1"/>
</dbReference>
<comment type="similarity">
    <text evidence="1">Belongs to the glycosyltransferase 1 family.</text>
</comment>
<dbReference type="HOGENOM" id="CLU_009583_24_0_3"/>
<evidence type="ECO:0000259" key="6">
    <source>
        <dbReference type="Pfam" id="PF00534"/>
    </source>
</evidence>
<dbReference type="CAZy" id="GT4">
    <property type="family name" value="Glycosyltransferase Family 4"/>
</dbReference>
<dbReference type="InterPro" id="IPR036412">
    <property type="entry name" value="HAD-like_sf"/>
</dbReference>
<reference evidence="9" key="1">
    <citation type="journal article" date="2002" name="FEBS Lett.">
        <title>Sucrose metabolism: Anabaena sucrose-phosphate synthase and sucrose-phosphate phosphatase define minimal functional domains shuffled during evolution.</title>
        <authorList>
            <person name="Cumino A."/>
            <person name="Curatti L."/>
            <person name="Giarrocco L."/>
            <person name="Salerno G.L."/>
        </authorList>
    </citation>
    <scope>NUCLEOTIDE SEQUENCE</scope>
    <source>
        <strain evidence="9">WH 8102</strain>
    </source>
</reference>
<protein>
    <recommendedName>
        <fullName evidence="2">sucrose-phosphate synthase</fullName>
        <ecNumber evidence="2">2.4.1.14</ecNumber>
    </recommendedName>
</protein>
<evidence type="ECO:0000259" key="8">
    <source>
        <dbReference type="Pfam" id="PF13439"/>
    </source>
</evidence>
<sequence length="710" mass="80222">MGRGVRVLHLHLYGLFRSRDLELGRDADTGGQTLYVLDLVRSLAQRPEVDRVDVVTRLVQDRRVAADYERPLEVIAPGARILRFPFGPKRYLRKEQLWPHLEDLADQLVHHLTQPGHEVDWIHAHYADAGFVGALVSQRLGLPLVFTGHSLGREKQRRLLAGGGDRQQIEQAYAMSRRIEAEEQALTQADLVITSTQQEADLQYARYSQFRRDRVQVIPPGVDAGRFHPVSSAAEGDALDQLLSPFLRDPSKPPLLAISRAVRRKNIPALLEAFGSSSVLRDRHNLVLVLGCREDPRQMEKQQRDVFQQVFDLVDRYDLYGSVAYPKQHRRSQVPAFYRWAVQRGGLFVNPALTEPFGLTLLEAAACGLPMVATDDGGPRDIQARCENGLLVDVIDAGALQEALERAGKDASRWRRWSDNGVEAVSRHFSWDAHVCRYLGLMQAHLHQLPSVGPRPQGSPASSHRPDHLLLLDLDSTLDCPDGPSLTALRSQLERDGQRYGLGILTGRSLAAARQRYGDLHLPSPLVWISRAGSEIHLGEDLQPDHIWAQHIDTDWQRESVEAVMEDLHDLLELQSEEHQGPWKLSYLQRQPDESVLSHVRQRLRREGLSARPQRRCHWYLDVLPRLASRSEAIRHLALHWQLPLERVMVMASQQGDGELLRGLPATVVPADHDPCLVRHPQQKRVLLSGRPSLAAVLDGLSHYRFPSQR</sequence>
<evidence type="ECO:0000259" key="7">
    <source>
        <dbReference type="Pfam" id="PF05116"/>
    </source>
</evidence>
<dbReference type="InterPro" id="IPR001296">
    <property type="entry name" value="Glyco_trans_1"/>
</dbReference>
<dbReference type="NCBIfam" id="TIGR02472">
    <property type="entry name" value="sucr_P_syn_N"/>
    <property type="match status" value="1"/>
</dbReference>
<dbReference type="InterPro" id="IPR006380">
    <property type="entry name" value="SPP-like_dom"/>
</dbReference>
<dbReference type="InterPro" id="IPR028098">
    <property type="entry name" value="Glyco_trans_4-like_N"/>
</dbReference>
<dbReference type="Pfam" id="PF00534">
    <property type="entry name" value="Glycos_transf_1"/>
    <property type="match status" value="1"/>
</dbReference>
<evidence type="ECO:0000313" key="10">
    <source>
        <dbReference type="EMBL" id="CAE09035.1"/>
    </source>
</evidence>
<organism evidence="9">
    <name type="scientific">Parasynechococcus marenigrum (strain WH8102)</name>
    <dbReference type="NCBI Taxonomy" id="84588"/>
    <lineage>
        <taxon>Bacteria</taxon>
        <taxon>Bacillati</taxon>
        <taxon>Cyanobacteriota</taxon>
        <taxon>Cyanophyceae</taxon>
        <taxon>Synechococcales</taxon>
        <taxon>Prochlorococcaceae</taxon>
        <taxon>Parasynechococcus</taxon>
        <taxon>Parasynechococcus marenigrum</taxon>
    </lineage>
</organism>
<dbReference type="Gene3D" id="3.40.50.2000">
    <property type="entry name" value="Glycogen Phosphorylase B"/>
    <property type="match status" value="2"/>
</dbReference>
<dbReference type="InterPro" id="IPR044161">
    <property type="entry name" value="SPS"/>
</dbReference>
<dbReference type="Gene3D" id="3.40.50.1000">
    <property type="entry name" value="HAD superfamily/HAD-like"/>
    <property type="match status" value="1"/>
</dbReference>
<dbReference type="RefSeq" id="WP_011129373.1">
    <property type="nucleotide sequence ID" value="NC_005070.1"/>
</dbReference>
<dbReference type="EC" id="2.4.1.14" evidence="2"/>
<proteinExistence type="inferred from homology"/>
<feature type="domain" description="Glycosyl transferase family 1" evidence="6">
    <location>
        <begin position="251"/>
        <end position="421"/>
    </location>
</feature>
<dbReference type="InterPro" id="IPR012822">
    <property type="entry name" value="SucroseP_synth_GlycoTrfase_dom"/>
</dbReference>
<dbReference type="Proteomes" id="UP000001422">
    <property type="component" value="Chromosome"/>
</dbReference>
<evidence type="ECO:0000256" key="2">
    <source>
        <dbReference type="ARBA" id="ARBA00012536"/>
    </source>
</evidence>
<evidence type="ECO:0000256" key="3">
    <source>
        <dbReference type="ARBA" id="ARBA00022676"/>
    </source>
</evidence>
<comment type="catalytic activity">
    <reaction evidence="5">
        <text>beta-D-fructose 6-phosphate + UDP-alpha-D-glucose = sucrose 6(F)-phosphate + UDP + H(+)</text>
        <dbReference type="Rhea" id="RHEA:22172"/>
        <dbReference type="ChEBI" id="CHEBI:15378"/>
        <dbReference type="ChEBI" id="CHEBI:57634"/>
        <dbReference type="ChEBI" id="CHEBI:57723"/>
        <dbReference type="ChEBI" id="CHEBI:58223"/>
        <dbReference type="ChEBI" id="CHEBI:58885"/>
        <dbReference type="EC" id="2.4.1.14"/>
    </reaction>
</comment>
<keyword evidence="11" id="KW-1185">Reference proteome</keyword>
<dbReference type="STRING" id="84588.SYNW2520"/>
<accession>Q936A7</accession>
<dbReference type="Gene3D" id="3.90.1070.10">
    <property type="match status" value="1"/>
</dbReference>
<dbReference type="InterPro" id="IPR012821">
    <property type="entry name" value="Sucrose_P_synth_Pase-like_dom"/>
</dbReference>
<dbReference type="KEGG" id="syw:SYNW2520"/>
<name>Q936A7_PARMW</name>
<dbReference type="SUPFAM" id="SSF53756">
    <property type="entry name" value="UDP-Glycosyltransferase/glycogen phosphorylase"/>
    <property type="match status" value="1"/>
</dbReference>
<evidence type="ECO:0000256" key="1">
    <source>
        <dbReference type="ARBA" id="ARBA00006530"/>
    </source>
</evidence>
<gene>
    <name evidence="9" type="primary">spsA</name>
    <name evidence="10" type="synonym">sps</name>
    <name evidence="10" type="ordered locus">SYNW2520</name>
</gene>
<evidence type="ECO:0000313" key="11">
    <source>
        <dbReference type="Proteomes" id="UP000001422"/>
    </source>
</evidence>
<dbReference type="EMBL" id="AJ316593">
    <property type="protein sequence ID" value="CAC87823.1"/>
    <property type="molecule type" value="Genomic_DNA"/>
</dbReference>
<dbReference type="PANTHER" id="PTHR46039">
    <property type="entry name" value="SUCROSE-PHOSPHATE SYNTHASE 3-RELATED"/>
    <property type="match status" value="1"/>
</dbReference>
<feature type="domain" description="Sucrose phosphatase-like" evidence="7">
    <location>
        <begin position="467"/>
        <end position="705"/>
    </location>
</feature>
<keyword evidence="3 9" id="KW-0328">Glycosyltransferase</keyword>
<accession>Q7U3B2</accession>